<dbReference type="GO" id="GO:0009279">
    <property type="term" value="C:cell outer membrane"/>
    <property type="evidence" value="ECO:0007669"/>
    <property type="project" value="UniProtKB-SubCell"/>
</dbReference>
<dbReference type="Pfam" id="PF07980">
    <property type="entry name" value="SusD_RagB"/>
    <property type="match status" value="1"/>
</dbReference>
<comment type="subcellular location">
    <subcellularLocation>
        <location evidence="1">Cell outer membrane</location>
    </subcellularLocation>
</comment>
<evidence type="ECO:0000256" key="5">
    <source>
        <dbReference type="ARBA" id="ARBA00023237"/>
    </source>
</evidence>
<dbReference type="InterPro" id="IPR012944">
    <property type="entry name" value="SusD_RagB_dom"/>
</dbReference>
<dbReference type="EMBL" id="CP054139">
    <property type="protein sequence ID" value="QKJ30692.1"/>
    <property type="molecule type" value="Genomic_DNA"/>
</dbReference>
<dbReference type="KEGG" id="mmab:HQ865_13320"/>
<evidence type="ECO:0000313" key="9">
    <source>
        <dbReference type="Proteomes" id="UP000505355"/>
    </source>
</evidence>
<dbReference type="InterPro" id="IPR011990">
    <property type="entry name" value="TPR-like_helical_dom_sf"/>
</dbReference>
<evidence type="ECO:0000256" key="1">
    <source>
        <dbReference type="ARBA" id="ARBA00004442"/>
    </source>
</evidence>
<name>A0A7D4QFX3_9SPHI</name>
<dbReference type="InterPro" id="IPR033985">
    <property type="entry name" value="SusD-like_N"/>
</dbReference>
<proteinExistence type="inferred from homology"/>
<reference evidence="8 9" key="1">
    <citation type="submission" date="2020-05" db="EMBL/GenBank/DDBJ databases">
        <title>Mucilaginibacter mali sp. nov.</title>
        <authorList>
            <person name="Kim H.S."/>
            <person name="Lee K.C."/>
            <person name="Suh M.K."/>
            <person name="Kim J.-S."/>
            <person name="Han K.-I."/>
            <person name="Eom M.K."/>
            <person name="Shin Y.K."/>
            <person name="Lee J.-S."/>
        </authorList>
    </citation>
    <scope>NUCLEOTIDE SEQUENCE [LARGE SCALE GENOMIC DNA]</scope>
    <source>
        <strain evidence="8 9">G2-14</strain>
    </source>
</reference>
<keyword evidence="3" id="KW-0732">Signal</keyword>
<keyword evidence="9" id="KW-1185">Reference proteome</keyword>
<keyword evidence="5" id="KW-0998">Cell outer membrane</keyword>
<comment type="similarity">
    <text evidence="2">Belongs to the SusD family.</text>
</comment>
<keyword evidence="4" id="KW-0472">Membrane</keyword>
<evidence type="ECO:0000256" key="2">
    <source>
        <dbReference type="ARBA" id="ARBA00006275"/>
    </source>
</evidence>
<sequence>MNTRSNKILRISLVAILLQCSYSCKRDFLKPDPLSFYEPSVTFTTKQGLLAAVTSCNRNLSHMWCGENPPILTDLLFTEVAVSGITDKSGPAQDLNAVITPTSNNDDINTNHVNYFWNEGFKGVKYANTIISNVDKVEGLDPTLHDQMLGMAYFHRSFRYLNLVFNFGDVPLLTKEVTVPKTNFKSTKMSVILEKITTDMEFAVAHVPAVGDFGTVTKGACQQLLIKCYLATGQFDKAISTANDLINSSGYSLMTNTFGSFINPAPVVHPITNNVIWDLHRWQNKSIGANKESIMTIVNREDDADTRQDMFTMRNATPYYSGTGLQLITTPSGKSGMSSSYTGTNAKIDIRKTYGRGIAHTRGTWYSMKAIWDDPADLRHSEATGNWMRMEDMVYNNPSLSTSNPPDVWYGKNLQLKNAAGQMLVTDTVRTWFDWPHYKLFIESPRAETQDNYNGGAGDWYIYRLAETYLLRAEAYMWKGDAASAANDVNTIRKRAQCTKLYTAAEMTMGKVMDERARELYYEELRHMELSRVSYIYATTHKSDEFGKTYTVENLSKDSYWYNRVITYNDFYRKNVKTTYGTTFTISPYHLFWPIPQKDIDANSSGRINQNFGYSGYANNQPPYATLAEALAGEN</sequence>
<evidence type="ECO:0000313" key="8">
    <source>
        <dbReference type="EMBL" id="QKJ30692.1"/>
    </source>
</evidence>
<gene>
    <name evidence="8" type="ORF">HQ865_13320</name>
</gene>
<protein>
    <submittedName>
        <fullName evidence="8">RagB/SusD family nutrient uptake outer membrane protein</fullName>
    </submittedName>
</protein>
<accession>A0A7D4QFX3</accession>
<dbReference type="SUPFAM" id="SSF48452">
    <property type="entry name" value="TPR-like"/>
    <property type="match status" value="1"/>
</dbReference>
<organism evidence="8 9">
    <name type="scientific">Mucilaginibacter mali</name>
    <dbReference type="NCBI Taxonomy" id="2740462"/>
    <lineage>
        <taxon>Bacteria</taxon>
        <taxon>Pseudomonadati</taxon>
        <taxon>Bacteroidota</taxon>
        <taxon>Sphingobacteriia</taxon>
        <taxon>Sphingobacteriales</taxon>
        <taxon>Sphingobacteriaceae</taxon>
        <taxon>Mucilaginibacter</taxon>
    </lineage>
</organism>
<feature type="domain" description="SusD-like N-terminal" evidence="7">
    <location>
        <begin position="103"/>
        <end position="211"/>
    </location>
</feature>
<dbReference type="Proteomes" id="UP000505355">
    <property type="component" value="Chromosome"/>
</dbReference>
<evidence type="ECO:0000259" key="6">
    <source>
        <dbReference type="Pfam" id="PF07980"/>
    </source>
</evidence>
<evidence type="ECO:0000256" key="4">
    <source>
        <dbReference type="ARBA" id="ARBA00023136"/>
    </source>
</evidence>
<feature type="domain" description="RagB/SusD" evidence="6">
    <location>
        <begin position="292"/>
        <end position="614"/>
    </location>
</feature>
<evidence type="ECO:0000256" key="3">
    <source>
        <dbReference type="ARBA" id="ARBA00022729"/>
    </source>
</evidence>
<dbReference type="RefSeq" id="WP_173415365.1">
    <property type="nucleotide sequence ID" value="NZ_CP054139.1"/>
</dbReference>
<dbReference type="AlphaFoldDB" id="A0A7D4QFX3"/>
<dbReference type="Pfam" id="PF14322">
    <property type="entry name" value="SusD-like_3"/>
    <property type="match status" value="1"/>
</dbReference>
<evidence type="ECO:0000259" key="7">
    <source>
        <dbReference type="Pfam" id="PF14322"/>
    </source>
</evidence>
<dbReference type="Gene3D" id="1.25.40.390">
    <property type="match status" value="1"/>
</dbReference>